<dbReference type="AlphaFoldDB" id="A0A2H4VBP6"/>
<proteinExistence type="predicted"/>
<name>A0A2H4VBP6_9EURY</name>
<organism evidence="1 2">
    <name type="scientific">Methanobacterium subterraneum</name>
    <dbReference type="NCBI Taxonomy" id="59277"/>
    <lineage>
        <taxon>Archaea</taxon>
        <taxon>Methanobacteriati</taxon>
        <taxon>Methanobacteriota</taxon>
        <taxon>Methanomada group</taxon>
        <taxon>Methanobacteria</taxon>
        <taxon>Methanobacteriales</taxon>
        <taxon>Methanobacteriaceae</taxon>
        <taxon>Methanobacterium</taxon>
    </lineage>
</organism>
<protein>
    <submittedName>
        <fullName evidence="1">DNA polymerase subunit beta</fullName>
    </submittedName>
</protein>
<dbReference type="Proteomes" id="UP000232806">
    <property type="component" value="Chromosome"/>
</dbReference>
<gene>
    <name evidence="1" type="ORF">BK007_05500</name>
</gene>
<accession>A0A2H4VBP6</accession>
<reference evidence="1 2" key="1">
    <citation type="submission" date="2016-10" db="EMBL/GenBank/DDBJ databases">
        <title>Comparative genomics between deep and shallow subseafloor isolates.</title>
        <authorList>
            <person name="Ishii S."/>
            <person name="Miller J.R."/>
            <person name="Sutton G."/>
            <person name="Suzuki S."/>
            <person name="Methe B."/>
            <person name="Inagaki F."/>
            <person name="Imachi H."/>
        </authorList>
    </citation>
    <scope>NUCLEOTIDE SEQUENCE [LARGE SCALE GENOMIC DNA]</scope>
    <source>
        <strain evidence="1 2">MO-MB1</strain>
    </source>
</reference>
<evidence type="ECO:0000313" key="1">
    <source>
        <dbReference type="EMBL" id="AUB55525.1"/>
    </source>
</evidence>
<sequence>MMRARVRDFIYTKDDLFLATTTYLHPNDRIQSFLRYIPDPDGERSLNGSRYTKVDSQQAYNFLEEYYPDYLFDCQVTQVKMMGAPTSRVERILSPVDRLKEIMEMDSPNDLLLKVIKVAKTFREEAGIGANHLGISGSILPNLYDPLVSDIDFVVYGLKNHRKAMATFESMKNDLNSPLKAIKDGYWAKLYAKRIKDSTLSYDEFRWYEDRKNNRGVVDGTLFDILATREWDEITGKFGDETYEPCGTIEIEATVSDALAAFDNPAVYQVEDVKILDGPDVYLKEVASYTHTYSGQAREGERIVARGKLEKVMGKKTHYRLIVGTTRESLGEYVKLKDLKMD</sequence>
<evidence type="ECO:0000313" key="2">
    <source>
        <dbReference type="Proteomes" id="UP000232806"/>
    </source>
</evidence>
<dbReference type="EMBL" id="CP017766">
    <property type="protein sequence ID" value="AUB55525.1"/>
    <property type="molecule type" value="Genomic_DNA"/>
</dbReference>